<evidence type="ECO:0000256" key="1">
    <source>
        <dbReference type="SAM" id="Phobius"/>
    </source>
</evidence>
<proteinExistence type="predicted"/>
<gene>
    <name evidence="3" type="ORF">SAMN04487998_0607</name>
</gene>
<feature type="transmembrane region" description="Helical" evidence="1">
    <location>
        <begin position="20"/>
        <end position="40"/>
    </location>
</feature>
<dbReference type="STRING" id="82805.SAMN04487998_0607"/>
<keyword evidence="4" id="KW-1185">Reference proteome</keyword>
<keyword evidence="1" id="KW-1133">Transmembrane helix</keyword>
<dbReference type="AlphaFoldDB" id="A0A1I0A7T5"/>
<feature type="domain" description="2TM" evidence="2">
    <location>
        <begin position="15"/>
        <end position="82"/>
    </location>
</feature>
<keyword evidence="1" id="KW-0472">Membrane</keyword>
<accession>A0A1I0A7T5</accession>
<dbReference type="Proteomes" id="UP000198697">
    <property type="component" value="Unassembled WGS sequence"/>
</dbReference>
<reference evidence="4" key="1">
    <citation type="submission" date="2016-10" db="EMBL/GenBank/DDBJ databases">
        <authorList>
            <person name="Varghese N."/>
            <person name="Submissions S."/>
        </authorList>
    </citation>
    <scope>NUCLEOTIDE SEQUENCE [LARGE SCALE GENOMIC DNA]</scope>
    <source>
        <strain evidence="4">DSM 15310</strain>
    </source>
</reference>
<name>A0A1I0A7T5_9BACT</name>
<keyword evidence="1" id="KW-0812">Transmembrane</keyword>
<sequence>METTDRNPQLWRLARQRARFQGSLLTFLFVNTILWAVWYFTDRNSHLIPWPLWVSFFWGIGVVARGLKAYAGLNWADRSEREYEKLVRQQRNELR</sequence>
<dbReference type="InterPro" id="IPR025698">
    <property type="entry name" value="2TM_dom"/>
</dbReference>
<feature type="transmembrane region" description="Helical" evidence="1">
    <location>
        <begin position="52"/>
        <end position="71"/>
    </location>
</feature>
<protein>
    <submittedName>
        <fullName evidence="3">2TM domain-containing protein</fullName>
    </submittedName>
</protein>
<evidence type="ECO:0000313" key="4">
    <source>
        <dbReference type="Proteomes" id="UP000198697"/>
    </source>
</evidence>
<organism evidence="3 4">
    <name type="scientific">Hymenobacter actinosclerus</name>
    <dbReference type="NCBI Taxonomy" id="82805"/>
    <lineage>
        <taxon>Bacteria</taxon>
        <taxon>Pseudomonadati</taxon>
        <taxon>Bacteroidota</taxon>
        <taxon>Cytophagia</taxon>
        <taxon>Cytophagales</taxon>
        <taxon>Hymenobacteraceae</taxon>
        <taxon>Hymenobacter</taxon>
    </lineage>
</organism>
<dbReference type="EMBL" id="FOHS01000001">
    <property type="protein sequence ID" value="SES89754.1"/>
    <property type="molecule type" value="Genomic_DNA"/>
</dbReference>
<evidence type="ECO:0000313" key="3">
    <source>
        <dbReference type="EMBL" id="SES89754.1"/>
    </source>
</evidence>
<evidence type="ECO:0000259" key="2">
    <source>
        <dbReference type="Pfam" id="PF13239"/>
    </source>
</evidence>
<dbReference type="Pfam" id="PF13239">
    <property type="entry name" value="2TM"/>
    <property type="match status" value="1"/>
</dbReference>
<dbReference type="RefSeq" id="WP_092768101.1">
    <property type="nucleotide sequence ID" value="NZ_FOHS01000001.1"/>
</dbReference>
<dbReference type="OrthoDB" id="8965954at2"/>